<organism evidence="2 3">
    <name type="scientific">Scophthalmus maximus</name>
    <name type="common">Turbot</name>
    <name type="synonym">Psetta maxima</name>
    <dbReference type="NCBI Taxonomy" id="52904"/>
    <lineage>
        <taxon>Eukaryota</taxon>
        <taxon>Metazoa</taxon>
        <taxon>Chordata</taxon>
        <taxon>Craniata</taxon>
        <taxon>Vertebrata</taxon>
        <taxon>Euteleostomi</taxon>
        <taxon>Actinopterygii</taxon>
        <taxon>Neopterygii</taxon>
        <taxon>Teleostei</taxon>
        <taxon>Neoteleostei</taxon>
        <taxon>Acanthomorphata</taxon>
        <taxon>Carangaria</taxon>
        <taxon>Pleuronectiformes</taxon>
        <taxon>Pleuronectoidei</taxon>
        <taxon>Scophthalmidae</taxon>
        <taxon>Scophthalmus</taxon>
    </lineage>
</organism>
<protein>
    <submittedName>
        <fullName evidence="2">Uncharacterized protein</fullName>
    </submittedName>
</protein>
<proteinExistence type="predicted"/>
<sequence>MGKTSACLAGELCGSPANIAEQFLQSPEMPAASASAFTWLNTDYMEASSLKVVVVFQIVNKLTAGLERSVSREAKLPSVKEESQTQSSLTPLNTNGNGVADKLNGKAQQIKFF</sequence>
<name>A0A6A4SK04_SCOMX</name>
<feature type="compositionally biased region" description="Basic and acidic residues" evidence="1">
    <location>
        <begin position="69"/>
        <end position="83"/>
    </location>
</feature>
<gene>
    <name evidence="2" type="ORF">F2P81_013633</name>
</gene>
<accession>A0A6A4SK04</accession>
<dbReference type="Proteomes" id="UP000438429">
    <property type="component" value="Unassembled WGS sequence"/>
</dbReference>
<evidence type="ECO:0000313" key="2">
    <source>
        <dbReference type="EMBL" id="KAF0033567.1"/>
    </source>
</evidence>
<dbReference type="EMBL" id="VEVO01000012">
    <property type="protein sequence ID" value="KAF0033567.1"/>
    <property type="molecule type" value="Genomic_DNA"/>
</dbReference>
<reference evidence="2 3" key="1">
    <citation type="submission" date="2019-06" db="EMBL/GenBank/DDBJ databases">
        <title>Draft genomes of female and male turbot (Scophthalmus maximus).</title>
        <authorList>
            <person name="Xu H."/>
            <person name="Xu X.-W."/>
            <person name="Shao C."/>
            <person name="Chen S."/>
        </authorList>
    </citation>
    <scope>NUCLEOTIDE SEQUENCE [LARGE SCALE GENOMIC DNA]</scope>
    <source>
        <strain evidence="2">Ysfricsl-2016a</strain>
        <tissue evidence="2">Blood</tissue>
    </source>
</reference>
<evidence type="ECO:0000313" key="3">
    <source>
        <dbReference type="Proteomes" id="UP000438429"/>
    </source>
</evidence>
<feature type="region of interest" description="Disordered" evidence="1">
    <location>
        <begin position="69"/>
        <end position="101"/>
    </location>
</feature>
<dbReference type="AlphaFoldDB" id="A0A6A4SK04"/>
<feature type="compositionally biased region" description="Polar residues" evidence="1">
    <location>
        <begin position="84"/>
        <end position="97"/>
    </location>
</feature>
<evidence type="ECO:0000256" key="1">
    <source>
        <dbReference type="SAM" id="MobiDB-lite"/>
    </source>
</evidence>
<comment type="caution">
    <text evidence="2">The sequence shown here is derived from an EMBL/GenBank/DDBJ whole genome shotgun (WGS) entry which is preliminary data.</text>
</comment>